<reference evidence="1" key="1">
    <citation type="submission" date="2015-07" db="EMBL/GenBank/DDBJ databases">
        <title>MeaNS - Measles Nucleotide Surveillance Program.</title>
        <authorList>
            <person name="Tran T."/>
            <person name="Druce J."/>
        </authorList>
    </citation>
    <scope>NUCLEOTIDE SEQUENCE</scope>
    <source>
        <strain evidence="1">UCB-OBI-ISO-001</strain>
        <tissue evidence="1">Gonad</tissue>
    </source>
</reference>
<proteinExistence type="predicted"/>
<dbReference type="SUPFAM" id="SSF56219">
    <property type="entry name" value="DNase I-like"/>
    <property type="match status" value="1"/>
</dbReference>
<dbReference type="OrthoDB" id="10070415at2759"/>
<name>A0A0L8H5Z4_OCTBM</name>
<protein>
    <recommendedName>
        <fullName evidence="2">Endonuclease/exonuclease/phosphatase domain-containing protein</fullName>
    </recommendedName>
</protein>
<gene>
    <name evidence="1" type="ORF">OCBIM_22022483mg</name>
</gene>
<dbReference type="Gene3D" id="3.60.10.10">
    <property type="entry name" value="Endonuclease/exonuclease/phosphatase"/>
    <property type="match status" value="1"/>
</dbReference>
<accession>A0A0L8H5Z4</accession>
<dbReference type="InterPro" id="IPR036691">
    <property type="entry name" value="Endo/exonu/phosph_ase_sf"/>
</dbReference>
<dbReference type="AlphaFoldDB" id="A0A0L8H5Z4"/>
<evidence type="ECO:0008006" key="2">
    <source>
        <dbReference type="Google" id="ProtNLM"/>
    </source>
</evidence>
<feature type="non-terminal residue" evidence="1">
    <location>
        <position position="176"/>
    </location>
</feature>
<sequence length="176" mass="19977">MIISTRGHKVYNTYCKWAPLIYLLSEARVLGEGQINEPISGYTILWRGLPEGQRREVCVQFALKNSLVSSIAEIRSGISEQTMSCRIKLTKARFLTVISIYSPTMSHSDESVRQFYDDLVELLRKVPISDKLVISGNFNARIGNDYVSWPVLRRHGIGKCNKNGVDLFTFCTENNL</sequence>
<evidence type="ECO:0000313" key="1">
    <source>
        <dbReference type="EMBL" id="KOF84185.1"/>
    </source>
</evidence>
<organism evidence="1">
    <name type="scientific">Octopus bimaculoides</name>
    <name type="common">California two-spotted octopus</name>
    <dbReference type="NCBI Taxonomy" id="37653"/>
    <lineage>
        <taxon>Eukaryota</taxon>
        <taxon>Metazoa</taxon>
        <taxon>Spiralia</taxon>
        <taxon>Lophotrochozoa</taxon>
        <taxon>Mollusca</taxon>
        <taxon>Cephalopoda</taxon>
        <taxon>Coleoidea</taxon>
        <taxon>Octopodiformes</taxon>
        <taxon>Octopoda</taxon>
        <taxon>Incirrata</taxon>
        <taxon>Octopodidae</taxon>
        <taxon>Octopus</taxon>
    </lineage>
</organism>
<dbReference type="EMBL" id="KQ419230">
    <property type="protein sequence ID" value="KOF84185.1"/>
    <property type="molecule type" value="Genomic_DNA"/>
</dbReference>
<dbReference type="STRING" id="37653.A0A0L8H5Z4"/>